<keyword evidence="3" id="KW-0472">Membrane</keyword>
<gene>
    <name evidence="4" type="ORF">N869_01350</name>
</gene>
<protein>
    <submittedName>
        <fullName evidence="4">Uncharacterized protein</fullName>
    </submittedName>
</protein>
<feature type="region of interest" description="Disordered" evidence="2">
    <location>
        <begin position="337"/>
        <end position="359"/>
    </location>
</feature>
<feature type="region of interest" description="Disordered" evidence="2">
    <location>
        <begin position="448"/>
        <end position="471"/>
    </location>
</feature>
<dbReference type="RefSeq" id="WP_035057085.1">
    <property type="nucleotide sequence ID" value="NZ_AXCZ01000009.1"/>
</dbReference>
<reference evidence="4 5" key="1">
    <citation type="submission" date="2013-08" db="EMBL/GenBank/DDBJ databases">
        <title>Genome sequencing of Cellulomonas bogoriensis 69B4.</title>
        <authorList>
            <person name="Chen F."/>
            <person name="Li Y."/>
            <person name="Wang G."/>
        </authorList>
    </citation>
    <scope>NUCLEOTIDE SEQUENCE [LARGE SCALE GENOMIC DNA]</scope>
    <source>
        <strain evidence="4 5">69B4</strain>
    </source>
</reference>
<organism evidence="4 5">
    <name type="scientific">Cellulomonas bogoriensis 69B4 = DSM 16987</name>
    <dbReference type="NCBI Taxonomy" id="1386082"/>
    <lineage>
        <taxon>Bacteria</taxon>
        <taxon>Bacillati</taxon>
        <taxon>Actinomycetota</taxon>
        <taxon>Actinomycetes</taxon>
        <taxon>Micrococcales</taxon>
        <taxon>Cellulomonadaceae</taxon>
        <taxon>Cellulomonas</taxon>
    </lineage>
</organism>
<name>A0A0A0C4D1_9CELL</name>
<keyword evidence="3" id="KW-0812">Transmembrane</keyword>
<accession>A0A0A0C4D1</accession>
<proteinExistence type="predicted"/>
<evidence type="ECO:0000256" key="1">
    <source>
        <dbReference type="SAM" id="Coils"/>
    </source>
</evidence>
<dbReference type="OrthoDB" id="144586at2"/>
<feature type="transmembrane region" description="Helical" evidence="3">
    <location>
        <begin position="507"/>
        <end position="524"/>
    </location>
</feature>
<evidence type="ECO:0000256" key="2">
    <source>
        <dbReference type="SAM" id="MobiDB-lite"/>
    </source>
</evidence>
<evidence type="ECO:0000256" key="3">
    <source>
        <dbReference type="SAM" id="Phobius"/>
    </source>
</evidence>
<comment type="caution">
    <text evidence="4">The sequence shown here is derived from an EMBL/GenBank/DDBJ whole genome shotgun (WGS) entry which is preliminary data.</text>
</comment>
<keyword evidence="3" id="KW-1133">Transmembrane helix</keyword>
<dbReference type="EMBL" id="AXCZ01000009">
    <property type="protein sequence ID" value="KGM14214.1"/>
    <property type="molecule type" value="Genomic_DNA"/>
</dbReference>
<dbReference type="PANTHER" id="PTHR48174:SF5">
    <property type="entry name" value="VACUOLAR PROTEIN SORTING-ASSOCIATED PROTEIN 62"/>
    <property type="match status" value="1"/>
</dbReference>
<dbReference type="AlphaFoldDB" id="A0A0A0C4D1"/>
<feature type="coiled-coil region" evidence="1">
    <location>
        <begin position="382"/>
        <end position="409"/>
    </location>
</feature>
<feature type="transmembrane region" description="Helical" evidence="3">
    <location>
        <begin position="531"/>
        <end position="552"/>
    </location>
</feature>
<evidence type="ECO:0000313" key="4">
    <source>
        <dbReference type="EMBL" id="KGM14214.1"/>
    </source>
</evidence>
<keyword evidence="5" id="KW-1185">Reference proteome</keyword>
<feature type="transmembrane region" description="Helical" evidence="3">
    <location>
        <begin position="558"/>
        <end position="576"/>
    </location>
</feature>
<dbReference type="Proteomes" id="UP000054314">
    <property type="component" value="Unassembled WGS sequence"/>
</dbReference>
<evidence type="ECO:0000313" key="5">
    <source>
        <dbReference type="Proteomes" id="UP000054314"/>
    </source>
</evidence>
<keyword evidence="1" id="KW-0175">Coiled coil</keyword>
<dbReference type="PANTHER" id="PTHR48174">
    <property type="entry name" value="DUF946 FAMILY PROTEIN"/>
    <property type="match status" value="1"/>
</dbReference>
<sequence length="582" mass="65151">MDPADLELLERHAPIVRFNEGEYFLPASVESFVERSELWERTGPSERRLVAPAGTLDLDGLVAVSRGSDARRYLRLVSEPLSNADLVAWRLDRDRPRFRSHSRLGHVGVLGRFIDVAGRISLLLRGRVPTGAQSAAALLDRERPDHGDHPYYGRVLHSAGYVVLQYWYFYYFNDWRSRAHGVNDHEGDWEQVTIMLAPGPGDEPPTPAWVAYSAHDEVGADLRRRWDDPDLTVVDGHPVVFAGLGSHAGAYLPGEYLIHVRDSRFASVVQGVRRIATAALLWSRRSKEDGVGIPYVEYQRGDGVGIGHGQDRPWRPVLIDDDTPWVRRFSGLWGDDTDDPFGGERGPAGPRYNRDGSVRQSWSDPIGWTALDAVVPHEGERQDLITARVEELDDELERLQADRRRRREKLRAAVIGGASDTAPAERDLTRLAAQLTARRDERQRLLEMRDAPPPSPSPHAHLRHRQEPLPDDSRGRQWLLNIWSRISTPLILLILAVLIWPTPGIDLVVAPIALLVILVLEAAAQKRLGALLLSLIVLAAVIAVLVAVWTGLIYSWRMILAGLLVAAGLLLLVLNIREVRRT</sequence>